<comment type="caution">
    <text evidence="2">The sequence shown here is derived from an EMBL/GenBank/DDBJ whole genome shotgun (WGS) entry which is preliminary data.</text>
</comment>
<accession>A0A327NI23</accession>
<proteinExistence type="predicted"/>
<dbReference type="AlphaFoldDB" id="A0A327NI23"/>
<evidence type="ECO:0000256" key="1">
    <source>
        <dbReference type="SAM" id="MobiDB-lite"/>
    </source>
</evidence>
<reference evidence="2 3" key="1">
    <citation type="submission" date="2018-06" db="EMBL/GenBank/DDBJ databases">
        <authorList>
            <person name="Zhirakovskaya E."/>
        </authorList>
    </citation>
    <scope>NUCLEOTIDE SEQUENCE [LARGE SCALE GENOMIC DNA]</scope>
    <source>
        <strain evidence="2 3">LY3</strain>
    </source>
</reference>
<evidence type="ECO:0000313" key="2">
    <source>
        <dbReference type="EMBL" id="RAI72198.1"/>
    </source>
</evidence>
<dbReference type="EMBL" id="QLIN01000001">
    <property type="protein sequence ID" value="RAI72198.1"/>
    <property type="molecule type" value="Genomic_DNA"/>
</dbReference>
<organism evidence="2 3">
    <name type="scientific">Pseudomonas fluorescens</name>
    <dbReference type="NCBI Taxonomy" id="294"/>
    <lineage>
        <taxon>Bacteria</taxon>
        <taxon>Pseudomonadati</taxon>
        <taxon>Pseudomonadota</taxon>
        <taxon>Gammaproteobacteria</taxon>
        <taxon>Pseudomonadales</taxon>
        <taxon>Pseudomonadaceae</taxon>
        <taxon>Pseudomonas</taxon>
    </lineage>
</organism>
<name>A0A327NI23_PSEFL</name>
<feature type="region of interest" description="Disordered" evidence="1">
    <location>
        <begin position="106"/>
        <end position="127"/>
    </location>
</feature>
<dbReference type="Proteomes" id="UP000249493">
    <property type="component" value="Unassembled WGS sequence"/>
</dbReference>
<sequence>MLVGVGGGARGGRLVSSWEIGFVRVFLGGDISIAAVTAAGGFALTASPFCQTTQKEPKSLAPNVRPLAKARGSFAPAFIRGHRPPVGFAGTYMRCVRLRRTALRANPRMNASTQPAEGAGGSRSRAAGELTLGPVGASLLAMDVNDNAGCLNARVVLAFFASKLAPTRKRVQLRSGRQAGRRGRSRSKARVASYCRNGLAREGGATIATVPFLIFLP</sequence>
<evidence type="ECO:0000313" key="3">
    <source>
        <dbReference type="Proteomes" id="UP000249493"/>
    </source>
</evidence>
<protein>
    <submittedName>
        <fullName evidence="2">Uncharacterized protein</fullName>
    </submittedName>
</protein>
<gene>
    <name evidence="2" type="ORF">DOZ80_01230</name>
</gene>